<keyword evidence="2" id="KW-1185">Reference proteome</keyword>
<dbReference type="AlphaFoldDB" id="A0AAV9KYE3"/>
<organism evidence="1 2">
    <name type="scientific">Solanum pinnatisectum</name>
    <name type="common">tansyleaf nightshade</name>
    <dbReference type="NCBI Taxonomy" id="50273"/>
    <lineage>
        <taxon>Eukaryota</taxon>
        <taxon>Viridiplantae</taxon>
        <taxon>Streptophyta</taxon>
        <taxon>Embryophyta</taxon>
        <taxon>Tracheophyta</taxon>
        <taxon>Spermatophyta</taxon>
        <taxon>Magnoliopsida</taxon>
        <taxon>eudicotyledons</taxon>
        <taxon>Gunneridae</taxon>
        <taxon>Pentapetalae</taxon>
        <taxon>asterids</taxon>
        <taxon>lamiids</taxon>
        <taxon>Solanales</taxon>
        <taxon>Solanaceae</taxon>
        <taxon>Solanoideae</taxon>
        <taxon>Solaneae</taxon>
        <taxon>Solanum</taxon>
    </lineage>
</organism>
<dbReference type="Proteomes" id="UP001311915">
    <property type="component" value="Unassembled WGS sequence"/>
</dbReference>
<proteinExistence type="predicted"/>
<reference evidence="1 2" key="1">
    <citation type="submission" date="2023-10" db="EMBL/GenBank/DDBJ databases">
        <title>Genome-Wide Identification Analysis in wild type Solanum Pinnatisectum Reveals Some Genes Defensing Phytophthora Infestans.</title>
        <authorList>
            <person name="Sun C."/>
        </authorList>
    </citation>
    <scope>NUCLEOTIDE SEQUENCE [LARGE SCALE GENOMIC DNA]</scope>
    <source>
        <strain evidence="1">LQN</strain>
        <tissue evidence="1">Leaf</tissue>
    </source>
</reference>
<protein>
    <submittedName>
        <fullName evidence="1">Uncharacterized protein</fullName>
    </submittedName>
</protein>
<evidence type="ECO:0000313" key="2">
    <source>
        <dbReference type="Proteomes" id="UP001311915"/>
    </source>
</evidence>
<comment type="caution">
    <text evidence="1">The sequence shown here is derived from an EMBL/GenBank/DDBJ whole genome shotgun (WGS) entry which is preliminary data.</text>
</comment>
<evidence type="ECO:0000313" key="1">
    <source>
        <dbReference type="EMBL" id="KAK4718481.1"/>
    </source>
</evidence>
<accession>A0AAV9KYE3</accession>
<gene>
    <name evidence="1" type="ORF">R3W88_016819</name>
</gene>
<sequence length="65" mass="7182">MASHQVPSMPNLQDNPLVFTTAPMPLGHIPTSWLELALQDKQLTFQVMIAGQPVTLILQDPLYLA</sequence>
<dbReference type="EMBL" id="JAWPEI010000008">
    <property type="protein sequence ID" value="KAK4718481.1"/>
    <property type="molecule type" value="Genomic_DNA"/>
</dbReference>
<name>A0AAV9KYE3_9SOLN</name>